<feature type="transmembrane region" description="Helical" evidence="1">
    <location>
        <begin position="53"/>
        <end position="80"/>
    </location>
</feature>
<keyword evidence="1" id="KW-0472">Membrane</keyword>
<dbReference type="EMBL" id="MN740006">
    <property type="protein sequence ID" value="QHT83220.1"/>
    <property type="molecule type" value="Genomic_DNA"/>
</dbReference>
<accession>A0A6C0HS58</accession>
<reference evidence="2" key="1">
    <citation type="journal article" date="2020" name="Nature">
        <title>Giant virus diversity and host interactions through global metagenomics.</title>
        <authorList>
            <person name="Schulz F."/>
            <person name="Roux S."/>
            <person name="Paez-Espino D."/>
            <person name="Jungbluth S."/>
            <person name="Walsh D.A."/>
            <person name="Denef V.J."/>
            <person name="McMahon K.D."/>
            <person name="Konstantinidis K.T."/>
            <person name="Eloe-Fadrosh E.A."/>
            <person name="Kyrpides N.C."/>
            <person name="Woyke T."/>
        </authorList>
    </citation>
    <scope>NUCLEOTIDE SEQUENCE</scope>
    <source>
        <strain evidence="2">GVMAG-M-3300023184-167</strain>
    </source>
</reference>
<feature type="transmembrane region" description="Helical" evidence="1">
    <location>
        <begin position="16"/>
        <end position="33"/>
    </location>
</feature>
<keyword evidence="1" id="KW-0812">Transmembrane</keyword>
<proteinExistence type="predicted"/>
<evidence type="ECO:0000313" key="2">
    <source>
        <dbReference type="EMBL" id="QHT83220.1"/>
    </source>
</evidence>
<evidence type="ECO:0000256" key="1">
    <source>
        <dbReference type="SAM" id="Phobius"/>
    </source>
</evidence>
<sequence>MIKTLKLISEHLDKSKIFAGVLIIILNIGSRIIPISLNKTTENFLKSVVPRDLIIFAIAWMGTRDVFIALLLTVAFICIFDYLLNFESKLCCLPLKYKCVETEAEISDEELNKAISVLEKSKKKKLIENQHETYSRLFS</sequence>
<organism evidence="2">
    <name type="scientific">viral metagenome</name>
    <dbReference type="NCBI Taxonomy" id="1070528"/>
    <lineage>
        <taxon>unclassified sequences</taxon>
        <taxon>metagenomes</taxon>
        <taxon>organismal metagenomes</taxon>
    </lineage>
</organism>
<keyword evidence="1" id="KW-1133">Transmembrane helix</keyword>
<name>A0A6C0HS58_9ZZZZ</name>
<protein>
    <submittedName>
        <fullName evidence="2">Uncharacterized protein</fullName>
    </submittedName>
</protein>
<dbReference type="AlphaFoldDB" id="A0A6C0HS58"/>